<proteinExistence type="predicted"/>
<dbReference type="AlphaFoldDB" id="F3CAN1"/>
<sequence length="136" mass="14063">MGGKGFKRFLGLFALAVGAPPELAVDGGIGQLLQQFAAFLIVGLEEGAELALGKHHGTGELLEVEPQTVLDQLLEFTLALVAEHLFAVQVGQDLATGLQLFGRVVACAVGFPAGAITALIDADKVHFCVTAARATP</sequence>
<evidence type="ECO:0000313" key="2">
    <source>
        <dbReference type="Proteomes" id="UP000005466"/>
    </source>
</evidence>
<gene>
    <name evidence="1" type="ORF">Pgy4_25003</name>
</gene>
<comment type="caution">
    <text evidence="1">The sequence shown here is derived from an EMBL/GenBank/DDBJ whole genome shotgun (WGS) entry which is preliminary data.</text>
</comment>
<evidence type="ECO:0000313" key="1">
    <source>
        <dbReference type="EMBL" id="EGH16323.1"/>
    </source>
</evidence>
<feature type="non-terminal residue" evidence="1">
    <location>
        <position position="136"/>
    </location>
</feature>
<name>F3CAN1_PSESG</name>
<dbReference type="HOGENOM" id="CLU_1879848_0_0_6"/>
<protein>
    <submittedName>
        <fullName evidence="1">Uncharacterized protein</fullName>
    </submittedName>
</protein>
<accession>F3CAN1</accession>
<organism evidence="1 2">
    <name type="scientific">Pseudomonas savastanoi pv. glycinea str. race 4</name>
    <dbReference type="NCBI Taxonomy" id="875330"/>
    <lineage>
        <taxon>Bacteria</taxon>
        <taxon>Pseudomonadati</taxon>
        <taxon>Pseudomonadota</taxon>
        <taxon>Gammaproteobacteria</taxon>
        <taxon>Pseudomonadales</taxon>
        <taxon>Pseudomonadaceae</taxon>
        <taxon>Pseudomonas</taxon>
    </lineage>
</organism>
<dbReference type="EMBL" id="ADWY01001208">
    <property type="protein sequence ID" value="EGH16323.1"/>
    <property type="molecule type" value="Genomic_DNA"/>
</dbReference>
<dbReference type="Proteomes" id="UP000005466">
    <property type="component" value="Unassembled WGS sequence"/>
</dbReference>
<reference evidence="1 2" key="1">
    <citation type="journal article" date="2011" name="PLoS Pathog.">
        <title>Dynamic evolution of pathogenicity revealed by sequencing and comparative genomics of 19 Pseudomonas syringae isolates.</title>
        <authorList>
            <person name="Baltrus D.A."/>
            <person name="Nishimura M.T."/>
            <person name="Romanchuk A."/>
            <person name="Chang J.H."/>
            <person name="Mukhtar M.S."/>
            <person name="Cherkis K."/>
            <person name="Roach J."/>
            <person name="Grant S.R."/>
            <person name="Jones C.D."/>
            <person name="Dangl J.L."/>
        </authorList>
    </citation>
    <scope>NUCLEOTIDE SEQUENCE [LARGE SCALE GENOMIC DNA]</scope>
    <source>
        <strain evidence="2">race 4</strain>
    </source>
</reference>